<dbReference type="Proteomes" id="UP000664357">
    <property type="component" value="Unassembled WGS sequence"/>
</dbReference>
<name>A0ABV0EI35_9ENTE</name>
<dbReference type="RefSeq" id="WP_207704196.1">
    <property type="nucleotide sequence ID" value="NZ_JAFREL020000001.1"/>
</dbReference>
<comment type="caution">
    <text evidence="1">The sequence shown here is derived from an EMBL/GenBank/DDBJ whole genome shotgun (WGS) entry which is preliminary data.</text>
</comment>
<sequence length="63" mass="7392">MTEWTVQVLDEKGNVKYQSNTTGTEEQAKSLVETFEKKYREDVEQRDLDNAVNTAERSKRGFY</sequence>
<organism evidence="1 2">
    <name type="scientific">Candidatus Enterococcus ferrettii</name>
    <dbReference type="NCBI Taxonomy" id="2815324"/>
    <lineage>
        <taxon>Bacteria</taxon>
        <taxon>Bacillati</taxon>
        <taxon>Bacillota</taxon>
        <taxon>Bacilli</taxon>
        <taxon>Lactobacillales</taxon>
        <taxon>Enterococcaceae</taxon>
        <taxon>Enterococcus</taxon>
    </lineage>
</organism>
<reference evidence="1 2" key="2">
    <citation type="submission" date="2024-02" db="EMBL/GenBank/DDBJ databases">
        <title>The Genome Sequence of Enterococcus sp. DIV0159.</title>
        <authorList>
            <person name="Earl A."/>
            <person name="Manson A."/>
            <person name="Gilmore M."/>
            <person name="Sanders J."/>
            <person name="Shea T."/>
            <person name="Howe W."/>
            <person name="Livny J."/>
            <person name="Cuomo C."/>
            <person name="Neafsey D."/>
            <person name="Birren B."/>
        </authorList>
    </citation>
    <scope>NUCLEOTIDE SEQUENCE [LARGE SCALE GENOMIC DNA]</scope>
    <source>
        <strain evidence="1 2">665A</strain>
    </source>
</reference>
<accession>A0ABV0EI35</accession>
<dbReference type="EMBL" id="JAFREL020000001">
    <property type="protein sequence ID" value="MEO1768302.1"/>
    <property type="molecule type" value="Genomic_DNA"/>
</dbReference>
<evidence type="ECO:0000313" key="2">
    <source>
        <dbReference type="Proteomes" id="UP000664357"/>
    </source>
</evidence>
<gene>
    <name evidence="1" type="ORF">JZO67_000213</name>
</gene>
<protein>
    <submittedName>
        <fullName evidence="1">Uncharacterized protein</fullName>
    </submittedName>
</protein>
<proteinExistence type="predicted"/>
<reference evidence="1 2" key="1">
    <citation type="submission" date="2021-03" db="EMBL/GenBank/DDBJ databases">
        <authorList>
            <person name="Gilmore M.S."/>
            <person name="Schwartzman J."/>
            <person name="Van Tyne D."/>
            <person name="Martin M."/>
            <person name="Earl A.M."/>
            <person name="Manson A.L."/>
            <person name="Straub T."/>
            <person name="Salamzade R."/>
            <person name="Saavedra J."/>
            <person name="Lebreton F."/>
            <person name="Prichula J."/>
            <person name="Schaufler K."/>
            <person name="Gaca A."/>
            <person name="Sgardioli B."/>
            <person name="Wagenaar J."/>
            <person name="Strong T."/>
        </authorList>
    </citation>
    <scope>NUCLEOTIDE SEQUENCE [LARGE SCALE GENOMIC DNA]</scope>
    <source>
        <strain evidence="1 2">665A</strain>
    </source>
</reference>
<keyword evidence="2" id="KW-1185">Reference proteome</keyword>
<evidence type="ECO:0000313" key="1">
    <source>
        <dbReference type="EMBL" id="MEO1768302.1"/>
    </source>
</evidence>